<dbReference type="Pfam" id="PF00394">
    <property type="entry name" value="Cu-oxidase"/>
    <property type="match status" value="1"/>
</dbReference>
<dbReference type="PROSITE" id="PS00080">
    <property type="entry name" value="MULTICOPPER_OXIDASE2"/>
    <property type="match status" value="1"/>
</dbReference>
<feature type="domain" description="Plastocyanin-like" evidence="3">
    <location>
        <begin position="1"/>
        <end position="66"/>
    </location>
</feature>
<dbReference type="GO" id="GO:0006826">
    <property type="term" value="P:iron ion transport"/>
    <property type="evidence" value="ECO:0007669"/>
    <property type="project" value="TreeGrafter"/>
</dbReference>
<name>A0A1B6CMC5_9HEMI</name>
<dbReference type="PANTHER" id="PTHR11709">
    <property type="entry name" value="MULTI-COPPER OXIDASE"/>
    <property type="match status" value="1"/>
</dbReference>
<dbReference type="Pfam" id="PF07731">
    <property type="entry name" value="Cu-oxidase_2"/>
    <property type="match status" value="1"/>
</dbReference>
<evidence type="ECO:0000256" key="1">
    <source>
        <dbReference type="ARBA" id="ARBA00022723"/>
    </source>
</evidence>
<dbReference type="InterPro" id="IPR008972">
    <property type="entry name" value="Cupredoxin"/>
</dbReference>
<dbReference type="PROSITE" id="PS00079">
    <property type="entry name" value="MULTICOPPER_OXIDASE1"/>
    <property type="match status" value="1"/>
</dbReference>
<keyword evidence="1" id="KW-0479">Metal-binding</keyword>
<dbReference type="PANTHER" id="PTHR11709:SF232">
    <property type="entry name" value="STRAW, ISOFORM G"/>
    <property type="match status" value="1"/>
</dbReference>
<dbReference type="Gene3D" id="2.60.40.420">
    <property type="entry name" value="Cupredoxins - blue copper proteins"/>
    <property type="match status" value="2"/>
</dbReference>
<protein>
    <recommendedName>
        <fullName evidence="6">Plastocyanin-like domain-containing protein</fullName>
    </recommendedName>
</protein>
<organism evidence="5">
    <name type="scientific">Clastoptera arizonana</name>
    <name type="common">Arizona spittle bug</name>
    <dbReference type="NCBI Taxonomy" id="38151"/>
    <lineage>
        <taxon>Eukaryota</taxon>
        <taxon>Metazoa</taxon>
        <taxon>Ecdysozoa</taxon>
        <taxon>Arthropoda</taxon>
        <taxon>Hexapoda</taxon>
        <taxon>Insecta</taxon>
        <taxon>Pterygota</taxon>
        <taxon>Neoptera</taxon>
        <taxon>Paraneoptera</taxon>
        <taxon>Hemiptera</taxon>
        <taxon>Auchenorrhyncha</taxon>
        <taxon>Cercopoidea</taxon>
        <taxon>Clastopteridae</taxon>
        <taxon>Clastoptera</taxon>
    </lineage>
</organism>
<evidence type="ECO:0000259" key="3">
    <source>
        <dbReference type="Pfam" id="PF00394"/>
    </source>
</evidence>
<evidence type="ECO:0000313" key="5">
    <source>
        <dbReference type="EMBL" id="JAS14600.1"/>
    </source>
</evidence>
<dbReference type="InterPro" id="IPR002355">
    <property type="entry name" value="Cu_oxidase_Cu_BS"/>
</dbReference>
<accession>A0A1B6CMC5</accession>
<proteinExistence type="predicted"/>
<dbReference type="SUPFAM" id="SSF49503">
    <property type="entry name" value="Cupredoxins"/>
    <property type="match status" value="2"/>
</dbReference>
<dbReference type="InterPro" id="IPR001117">
    <property type="entry name" value="Cu-oxidase_2nd"/>
</dbReference>
<dbReference type="GO" id="GO:0005507">
    <property type="term" value="F:copper ion binding"/>
    <property type="evidence" value="ECO:0007669"/>
    <property type="project" value="InterPro"/>
</dbReference>
<evidence type="ECO:0008006" key="6">
    <source>
        <dbReference type="Google" id="ProtNLM"/>
    </source>
</evidence>
<dbReference type="GO" id="GO:0016491">
    <property type="term" value="F:oxidoreductase activity"/>
    <property type="evidence" value="ECO:0007669"/>
    <property type="project" value="UniProtKB-KW"/>
</dbReference>
<gene>
    <name evidence="5" type="ORF">g.20582</name>
</gene>
<dbReference type="GO" id="GO:0005886">
    <property type="term" value="C:plasma membrane"/>
    <property type="evidence" value="ECO:0007669"/>
    <property type="project" value="TreeGrafter"/>
</dbReference>
<keyword evidence="2" id="KW-0560">Oxidoreductase</keyword>
<dbReference type="AlphaFoldDB" id="A0A1B6CMC5"/>
<dbReference type="InterPro" id="IPR011706">
    <property type="entry name" value="Cu-oxidase_C"/>
</dbReference>
<evidence type="ECO:0000256" key="2">
    <source>
        <dbReference type="ARBA" id="ARBA00023002"/>
    </source>
</evidence>
<sequence>MTIIGTDAQTSQPTKVNALIMSPGERYTVVVNANRNIGSYWIHVRALGLCTHTAARQVAVLHYAGASNQPVSAIPRFNSSANPNTKTFAVSPVNSRCNSSNTNGICVSRLRSVNRAPLNVLRPVPDVQIIWGFGFHFYPNNELYNNDNYHLFLQSPGPVVGSTINGIINNLPPSPLLTQYADIPAGTICDPELQPISQWSNHRECAHVIKLPVNSVVEILIVDTATYDPNGISHAIHLHGYDYYIIEQGVFPDGLQFNQSVQWLKNKLSTRQFGDIPQFPVRKDTLALTSGGYTVVRIYTDNPGFWFFHCHFAYHLDSGMGGVLQVGELSDMIQPPSGFPKCGDFLPSVNLN</sequence>
<reference evidence="5" key="1">
    <citation type="submission" date="2015-12" db="EMBL/GenBank/DDBJ databases">
        <title>De novo transcriptome assembly of four potential Pierce s Disease insect vectors from Arizona vineyards.</title>
        <authorList>
            <person name="Tassone E.E."/>
        </authorList>
    </citation>
    <scope>NUCLEOTIDE SEQUENCE</scope>
</reference>
<dbReference type="InterPro" id="IPR045087">
    <property type="entry name" value="Cu-oxidase_fam"/>
</dbReference>
<dbReference type="CDD" id="cd13905">
    <property type="entry name" value="CuRO_3_tcLLC2_insect_like"/>
    <property type="match status" value="1"/>
</dbReference>
<dbReference type="InterPro" id="IPR033138">
    <property type="entry name" value="Cu_oxidase_CS"/>
</dbReference>
<evidence type="ECO:0000259" key="4">
    <source>
        <dbReference type="Pfam" id="PF07731"/>
    </source>
</evidence>
<feature type="domain" description="Plastocyanin-like" evidence="4">
    <location>
        <begin position="200"/>
        <end position="327"/>
    </location>
</feature>
<dbReference type="EMBL" id="GEDC01022698">
    <property type="protein sequence ID" value="JAS14600.1"/>
    <property type="molecule type" value="Transcribed_RNA"/>
</dbReference>